<dbReference type="PANTHER" id="PTHR31052:SF3">
    <property type="entry name" value="COBRA-LIKE PROTEIN 7"/>
    <property type="match status" value="1"/>
</dbReference>
<evidence type="ECO:0000313" key="3">
    <source>
        <dbReference type="EMBL" id="RZC61130.1"/>
    </source>
</evidence>
<organism evidence="3 4">
    <name type="scientific">Papaver somniferum</name>
    <name type="common">Opium poppy</name>
    <dbReference type="NCBI Taxonomy" id="3469"/>
    <lineage>
        <taxon>Eukaryota</taxon>
        <taxon>Viridiplantae</taxon>
        <taxon>Streptophyta</taxon>
        <taxon>Embryophyta</taxon>
        <taxon>Tracheophyta</taxon>
        <taxon>Spermatophyta</taxon>
        <taxon>Magnoliopsida</taxon>
        <taxon>Ranunculales</taxon>
        <taxon>Papaveraceae</taxon>
        <taxon>Papaveroideae</taxon>
        <taxon>Papaver</taxon>
    </lineage>
</organism>
<feature type="chain" id="PRO_5021243594" description="COBRA C-terminal domain-containing protein" evidence="1">
    <location>
        <begin position="22"/>
        <end position="305"/>
    </location>
</feature>
<feature type="signal peptide" evidence="1">
    <location>
        <begin position="1"/>
        <end position="21"/>
    </location>
</feature>
<dbReference type="PANTHER" id="PTHR31052">
    <property type="entry name" value="COBRA-LIKE PROTEIN 7"/>
    <property type="match status" value="1"/>
</dbReference>
<keyword evidence="4" id="KW-1185">Reference proteome</keyword>
<dbReference type="Proteomes" id="UP000316621">
    <property type="component" value="Chromosome 5"/>
</dbReference>
<reference evidence="3 4" key="1">
    <citation type="journal article" date="2018" name="Science">
        <title>The opium poppy genome and morphinan production.</title>
        <authorList>
            <person name="Guo L."/>
            <person name="Winzer T."/>
            <person name="Yang X."/>
            <person name="Li Y."/>
            <person name="Ning Z."/>
            <person name="He Z."/>
            <person name="Teodor R."/>
            <person name="Lu Y."/>
            <person name="Bowser T.A."/>
            <person name="Graham I.A."/>
            <person name="Ye K."/>
        </authorList>
    </citation>
    <scope>NUCLEOTIDE SEQUENCE [LARGE SCALE GENOMIC DNA]</scope>
    <source>
        <strain evidence="4">cv. HN1</strain>
        <tissue evidence="3">Leaves</tissue>
    </source>
</reference>
<protein>
    <recommendedName>
        <fullName evidence="2">COBRA C-terminal domain-containing protein</fullName>
    </recommendedName>
</protein>
<dbReference type="STRING" id="3469.A0A4Y7JM74"/>
<accession>A0A4Y7JM74</accession>
<evidence type="ECO:0000313" key="4">
    <source>
        <dbReference type="Proteomes" id="UP000316621"/>
    </source>
</evidence>
<evidence type="ECO:0000256" key="1">
    <source>
        <dbReference type="SAM" id="SignalP"/>
    </source>
</evidence>
<dbReference type="Pfam" id="PF25079">
    <property type="entry name" value="COB_C"/>
    <property type="match status" value="1"/>
</dbReference>
<keyword evidence="1" id="KW-0732">Signal</keyword>
<dbReference type="InterPro" id="IPR056900">
    <property type="entry name" value="COB_C"/>
</dbReference>
<dbReference type="EMBL" id="CM010719">
    <property type="protein sequence ID" value="RZC61130.1"/>
    <property type="molecule type" value="Genomic_DNA"/>
</dbReference>
<name>A0A4Y7JM74_PAPSO</name>
<feature type="domain" description="COBRA C-terminal" evidence="2">
    <location>
        <begin position="181"/>
        <end position="305"/>
    </location>
</feature>
<gene>
    <name evidence="3" type="ORF">C5167_022875</name>
</gene>
<sequence>MGFPHILIVLSFLSIIQVSDHSKTEPETPPLLSDSCNGVFLSYTPTLGRKLKPTTENLEEQAYKFKSRAKIVNNGLDELKSWKMYIGFQSGEFLVSASNAILADGTPLPKNTSSEDSGPVVFAGFPNANLKTEIETAGDLQQTEAEINIVGTVFGVQPPVVPMPTSIGLSNDGFICAFPKMQAFYNQSAIPCKTCACGCPASNNPCNTTAPARLLPLDALLVPFDNPTLMGKDWAEIKHLPISEPAPCPDNCGVSINWHINSDNAQGWSARMTVFNWGKTNFADWFAAVQFRKAVPEIQEMHSFN</sequence>
<dbReference type="Gramene" id="RZC61130">
    <property type="protein sequence ID" value="RZC61130"/>
    <property type="gene ID" value="C5167_022875"/>
</dbReference>
<evidence type="ECO:0000259" key="2">
    <source>
        <dbReference type="Pfam" id="PF25079"/>
    </source>
</evidence>
<dbReference type="AlphaFoldDB" id="A0A4Y7JM74"/>
<proteinExistence type="predicted"/>